<accession>A0A179DCI9</accession>
<organism evidence="25 26">
    <name type="scientific">Pedobacter psychrophilus</name>
    <dbReference type="NCBI Taxonomy" id="1826909"/>
    <lineage>
        <taxon>Bacteria</taxon>
        <taxon>Pseudomonadati</taxon>
        <taxon>Bacteroidota</taxon>
        <taxon>Sphingobacteriia</taxon>
        <taxon>Sphingobacteriales</taxon>
        <taxon>Sphingobacteriaceae</taxon>
        <taxon>Pedobacter</taxon>
    </lineage>
</organism>
<evidence type="ECO:0000256" key="18">
    <source>
        <dbReference type="ARBA" id="ARBA00047493"/>
    </source>
</evidence>
<evidence type="ECO:0000256" key="10">
    <source>
        <dbReference type="ARBA" id="ARBA00022723"/>
    </source>
</evidence>
<dbReference type="InterPro" id="IPR018109">
    <property type="entry name" value="Folylpolyglutamate_synth_CS"/>
</dbReference>
<dbReference type="OrthoDB" id="9809356at2"/>
<dbReference type="GO" id="GO:0005524">
    <property type="term" value="F:ATP binding"/>
    <property type="evidence" value="ECO:0007669"/>
    <property type="project" value="UniProtKB-KW"/>
</dbReference>
<evidence type="ECO:0000256" key="21">
    <source>
        <dbReference type="ARBA" id="ARBA00049161"/>
    </source>
</evidence>
<reference evidence="25 26" key="2">
    <citation type="submission" date="2016-06" db="EMBL/GenBank/DDBJ databases">
        <title>Pedobacter psychrophilus sp. nov., isolated from Antarctic fragmentary rock.</title>
        <authorList>
            <person name="Svec P."/>
        </authorList>
    </citation>
    <scope>NUCLEOTIDE SEQUENCE [LARGE SCALE GENOMIC DNA]</scope>
    <source>
        <strain evidence="25 26">CCM 8644</strain>
    </source>
</reference>
<comment type="catalytic activity">
    <reaction evidence="21">
        <text>7,8-dihydropteroate + L-glutamate + ATP = 7,8-dihydrofolate + ADP + phosphate + H(+)</text>
        <dbReference type="Rhea" id="RHEA:23584"/>
        <dbReference type="ChEBI" id="CHEBI:15378"/>
        <dbReference type="ChEBI" id="CHEBI:17839"/>
        <dbReference type="ChEBI" id="CHEBI:29985"/>
        <dbReference type="ChEBI" id="CHEBI:30616"/>
        <dbReference type="ChEBI" id="CHEBI:43474"/>
        <dbReference type="ChEBI" id="CHEBI:57451"/>
        <dbReference type="ChEBI" id="CHEBI:456216"/>
        <dbReference type="EC" id="6.3.2.12"/>
    </reaction>
</comment>
<evidence type="ECO:0000256" key="19">
    <source>
        <dbReference type="ARBA" id="ARBA00047808"/>
    </source>
</evidence>
<evidence type="ECO:0000256" key="14">
    <source>
        <dbReference type="ARBA" id="ARBA00022909"/>
    </source>
</evidence>
<dbReference type="Gene3D" id="3.40.1190.10">
    <property type="entry name" value="Mur-like, catalytic domain"/>
    <property type="match status" value="1"/>
</dbReference>
<dbReference type="InterPro" id="IPR036615">
    <property type="entry name" value="Mur_ligase_C_dom_sf"/>
</dbReference>
<keyword evidence="11 22" id="KW-0547">Nucleotide-binding</keyword>
<dbReference type="PROSITE" id="PS01012">
    <property type="entry name" value="FOLYLPOLYGLU_SYNT_2"/>
    <property type="match status" value="1"/>
</dbReference>
<evidence type="ECO:0000256" key="12">
    <source>
        <dbReference type="ARBA" id="ARBA00022840"/>
    </source>
</evidence>
<feature type="domain" description="Mur ligase C-terminal" evidence="23">
    <location>
        <begin position="301"/>
        <end position="418"/>
    </location>
</feature>
<evidence type="ECO:0000313" key="26">
    <source>
        <dbReference type="Proteomes" id="UP000078459"/>
    </source>
</evidence>
<dbReference type="PANTHER" id="PTHR11136">
    <property type="entry name" value="FOLYLPOLYGLUTAMATE SYNTHASE-RELATED"/>
    <property type="match status" value="1"/>
</dbReference>
<evidence type="ECO:0000256" key="13">
    <source>
        <dbReference type="ARBA" id="ARBA00022842"/>
    </source>
</evidence>
<sequence length="426" mass="47318">MDYAQTLSYLYAKLPMFTRVGAAALKNDLSNTIKFCEHLDHPEKKFKSVHIAGTNGKGSTSHILAAILQEAGYKTGLYTSPHLKDFRERIKINGEMISEPEVVDFVEANKTFIEEVSPSFFEATVGLAFQHFAKHKVDIAIIEVGLGGRLDSTNVISPEVSVITNISMDHMDILGDTLQKIASEKAGIIKINTPVIIGEYQEEIKQIFIDKAKEQNAELTFAANEWCFNDSKIVNGKREIEIHGKEKSYQIALDLTGTYQIKNIKTVLSTINQLKQKGFEIDDDVLISALSEVKKLTGLMGRWQTLSENPLVICDTGHNEDGIKEVLNNINQTKFDHLHFVIGMVKDKDISKILSFLPTDATYYFCAPKLERAKPADQLKEEASEFNLNGLAYADVNTAIKAAKINAKPDDLIFIGGSTFVVAEAL</sequence>
<dbReference type="Pfam" id="PF08245">
    <property type="entry name" value="Mur_ligase_M"/>
    <property type="match status" value="1"/>
</dbReference>
<evidence type="ECO:0000256" key="2">
    <source>
        <dbReference type="ARBA" id="ARBA00002714"/>
    </source>
</evidence>
<evidence type="ECO:0000256" key="20">
    <source>
        <dbReference type="ARBA" id="ARBA00049035"/>
    </source>
</evidence>
<dbReference type="SUPFAM" id="SSF53244">
    <property type="entry name" value="MurD-like peptide ligases, peptide-binding domain"/>
    <property type="match status" value="1"/>
</dbReference>
<comment type="catalytic activity">
    <reaction evidence="19">
        <text>10-formyltetrahydrofolyl-(gamma-L-Glu)(n) + L-glutamate + ATP = 10-formyltetrahydrofolyl-(gamma-L-Glu)(n+1) + ADP + phosphate + H(+)</text>
        <dbReference type="Rhea" id="RHEA:51904"/>
        <dbReference type="Rhea" id="RHEA-COMP:13088"/>
        <dbReference type="Rhea" id="RHEA-COMP:14300"/>
        <dbReference type="ChEBI" id="CHEBI:15378"/>
        <dbReference type="ChEBI" id="CHEBI:29985"/>
        <dbReference type="ChEBI" id="CHEBI:30616"/>
        <dbReference type="ChEBI" id="CHEBI:43474"/>
        <dbReference type="ChEBI" id="CHEBI:134413"/>
        <dbReference type="ChEBI" id="CHEBI:456216"/>
        <dbReference type="EC" id="6.3.2.17"/>
    </reaction>
</comment>
<keyword evidence="13" id="KW-0460">Magnesium</keyword>
<keyword evidence="12 22" id="KW-0067">ATP-binding</keyword>
<dbReference type="PIRSF" id="PIRSF001563">
    <property type="entry name" value="Folylpolyglu_synth"/>
    <property type="match status" value="1"/>
</dbReference>
<evidence type="ECO:0000313" key="25">
    <source>
        <dbReference type="EMBL" id="OAQ38249.1"/>
    </source>
</evidence>
<evidence type="ECO:0000256" key="17">
    <source>
        <dbReference type="ARBA" id="ARBA00032510"/>
    </source>
</evidence>
<evidence type="ECO:0000256" key="7">
    <source>
        <dbReference type="ARBA" id="ARBA00013025"/>
    </source>
</evidence>
<reference evidence="25 26" key="1">
    <citation type="submission" date="2016-04" db="EMBL/GenBank/DDBJ databases">
        <authorList>
            <person name="Evans L.H."/>
            <person name="Alamgir A."/>
            <person name="Owens N."/>
            <person name="Weber N.D."/>
            <person name="Virtaneva K."/>
            <person name="Barbian K."/>
            <person name="Babar A."/>
            <person name="Rosenke K."/>
        </authorList>
    </citation>
    <scope>NUCLEOTIDE SEQUENCE [LARGE SCALE GENOMIC DNA]</scope>
    <source>
        <strain evidence="25 26">CCM 8644</strain>
    </source>
</reference>
<evidence type="ECO:0000256" key="4">
    <source>
        <dbReference type="ARBA" id="ARBA00005150"/>
    </source>
</evidence>
<dbReference type="Pfam" id="PF02875">
    <property type="entry name" value="Mur_ligase_C"/>
    <property type="match status" value="1"/>
</dbReference>
<evidence type="ECO:0000256" key="11">
    <source>
        <dbReference type="ARBA" id="ARBA00022741"/>
    </source>
</evidence>
<feature type="domain" description="Mur ligase central" evidence="24">
    <location>
        <begin position="51"/>
        <end position="266"/>
    </location>
</feature>
<dbReference type="GO" id="GO:0046656">
    <property type="term" value="P:folic acid biosynthetic process"/>
    <property type="evidence" value="ECO:0007669"/>
    <property type="project" value="UniProtKB-KW"/>
</dbReference>
<dbReference type="PANTHER" id="PTHR11136:SF0">
    <property type="entry name" value="DIHYDROFOLATE SYNTHETASE-RELATED"/>
    <property type="match status" value="1"/>
</dbReference>
<evidence type="ECO:0000256" key="9">
    <source>
        <dbReference type="ARBA" id="ARBA00022598"/>
    </source>
</evidence>
<comment type="catalytic activity">
    <reaction evidence="18">
        <text>(6S)-5,6,7,8-tetrahydrofolyl-(gamma-L-Glu)(n) + L-glutamate + ATP = (6S)-5,6,7,8-tetrahydrofolyl-(gamma-L-Glu)(n+1) + ADP + phosphate + H(+)</text>
        <dbReference type="Rhea" id="RHEA:10580"/>
        <dbReference type="Rhea" id="RHEA-COMP:14738"/>
        <dbReference type="Rhea" id="RHEA-COMP:14740"/>
        <dbReference type="ChEBI" id="CHEBI:15378"/>
        <dbReference type="ChEBI" id="CHEBI:29985"/>
        <dbReference type="ChEBI" id="CHEBI:30616"/>
        <dbReference type="ChEBI" id="CHEBI:43474"/>
        <dbReference type="ChEBI" id="CHEBI:141005"/>
        <dbReference type="ChEBI" id="CHEBI:456216"/>
        <dbReference type="EC" id="6.3.2.17"/>
    </reaction>
</comment>
<evidence type="ECO:0000256" key="5">
    <source>
        <dbReference type="ARBA" id="ARBA00008276"/>
    </source>
</evidence>
<evidence type="ECO:0000256" key="1">
    <source>
        <dbReference type="ARBA" id="ARBA00001946"/>
    </source>
</evidence>
<evidence type="ECO:0000256" key="15">
    <source>
        <dbReference type="ARBA" id="ARBA00030048"/>
    </source>
</evidence>
<protein>
    <recommendedName>
        <fullName evidence="8">Dihydrofolate synthase/folylpolyglutamate synthase</fullName>
        <ecNumber evidence="6">6.3.2.12</ecNumber>
        <ecNumber evidence="7">6.3.2.17</ecNumber>
    </recommendedName>
    <alternativeName>
        <fullName evidence="17">Folylpoly-gamma-glutamate synthetase-dihydrofolate synthetase</fullName>
    </alternativeName>
    <alternativeName>
        <fullName evidence="15">Folylpolyglutamate synthetase</fullName>
    </alternativeName>
    <alternativeName>
        <fullName evidence="16">Tetrahydrofolylpolyglutamate synthase</fullName>
    </alternativeName>
</protein>
<comment type="caution">
    <text evidence="25">The sequence shown here is derived from an EMBL/GenBank/DDBJ whole genome shotgun (WGS) entry which is preliminary data.</text>
</comment>
<dbReference type="STRING" id="1826909.A5893_15765"/>
<dbReference type="Proteomes" id="UP000078459">
    <property type="component" value="Unassembled WGS sequence"/>
</dbReference>
<keyword evidence="14" id="KW-0289">Folate biosynthesis</keyword>
<evidence type="ECO:0000256" key="22">
    <source>
        <dbReference type="PIRNR" id="PIRNR001563"/>
    </source>
</evidence>
<dbReference type="NCBIfam" id="TIGR01499">
    <property type="entry name" value="folC"/>
    <property type="match status" value="1"/>
</dbReference>
<evidence type="ECO:0000256" key="3">
    <source>
        <dbReference type="ARBA" id="ARBA00004799"/>
    </source>
</evidence>
<keyword evidence="10" id="KW-0479">Metal-binding</keyword>
<evidence type="ECO:0000259" key="24">
    <source>
        <dbReference type="Pfam" id="PF08245"/>
    </source>
</evidence>
<evidence type="ECO:0000256" key="8">
    <source>
        <dbReference type="ARBA" id="ARBA00019357"/>
    </source>
</evidence>
<comment type="similarity">
    <text evidence="5 22">Belongs to the folylpolyglutamate synthase family.</text>
</comment>
<gene>
    <name evidence="25" type="ORF">A5893_15765</name>
</gene>
<dbReference type="InterPro" id="IPR013221">
    <property type="entry name" value="Mur_ligase_cen"/>
</dbReference>
<keyword evidence="9 22" id="KW-0436">Ligase</keyword>
<dbReference type="Gene3D" id="3.90.190.20">
    <property type="entry name" value="Mur ligase, C-terminal domain"/>
    <property type="match status" value="1"/>
</dbReference>
<dbReference type="InterPro" id="IPR001645">
    <property type="entry name" value="Folylpolyglutamate_synth"/>
</dbReference>
<dbReference type="EC" id="6.3.2.17" evidence="7"/>
<dbReference type="InterPro" id="IPR036565">
    <property type="entry name" value="Mur-like_cat_sf"/>
</dbReference>
<proteinExistence type="inferred from homology"/>
<comment type="pathway">
    <text evidence="4">Cofactor biosynthesis; tetrahydrofolylpolyglutamate biosynthesis.</text>
</comment>
<comment type="cofactor">
    <cofactor evidence="1">
        <name>Mg(2+)</name>
        <dbReference type="ChEBI" id="CHEBI:18420"/>
    </cofactor>
</comment>
<dbReference type="RefSeq" id="WP_068823642.1">
    <property type="nucleotide sequence ID" value="NZ_LWHJ01000031.1"/>
</dbReference>
<dbReference type="SUPFAM" id="SSF53623">
    <property type="entry name" value="MurD-like peptide ligases, catalytic domain"/>
    <property type="match status" value="1"/>
</dbReference>
<dbReference type="GO" id="GO:0005737">
    <property type="term" value="C:cytoplasm"/>
    <property type="evidence" value="ECO:0007669"/>
    <property type="project" value="TreeGrafter"/>
</dbReference>
<dbReference type="EC" id="6.3.2.12" evidence="6"/>
<evidence type="ECO:0000259" key="23">
    <source>
        <dbReference type="Pfam" id="PF02875"/>
    </source>
</evidence>
<evidence type="ECO:0000256" key="6">
    <source>
        <dbReference type="ARBA" id="ARBA00013023"/>
    </source>
</evidence>
<dbReference type="InterPro" id="IPR004101">
    <property type="entry name" value="Mur_ligase_C"/>
</dbReference>
<dbReference type="GO" id="GO:0004326">
    <property type="term" value="F:tetrahydrofolylpolyglutamate synthase activity"/>
    <property type="evidence" value="ECO:0007669"/>
    <property type="project" value="UniProtKB-EC"/>
</dbReference>
<keyword evidence="26" id="KW-1185">Reference proteome</keyword>
<evidence type="ECO:0000256" key="16">
    <source>
        <dbReference type="ARBA" id="ARBA00030592"/>
    </source>
</evidence>
<dbReference type="EMBL" id="LWHJ01000031">
    <property type="protein sequence ID" value="OAQ38249.1"/>
    <property type="molecule type" value="Genomic_DNA"/>
</dbReference>
<dbReference type="GO" id="GO:0008841">
    <property type="term" value="F:dihydrofolate synthase activity"/>
    <property type="evidence" value="ECO:0007669"/>
    <property type="project" value="UniProtKB-EC"/>
</dbReference>
<comment type="pathway">
    <text evidence="3">Cofactor biosynthesis; tetrahydrofolate biosynthesis; 7,8-dihydrofolate from 2-amino-4-hydroxy-6-hydroxymethyl-7,8-dihydropteridine diphosphate and 4-aminobenzoate: step 2/2.</text>
</comment>
<dbReference type="FunFam" id="3.40.1190.10:FF:000011">
    <property type="entry name" value="Folylpolyglutamate synthase/dihydrofolate synthase"/>
    <property type="match status" value="1"/>
</dbReference>
<name>A0A179DCI9_9SPHI</name>
<dbReference type="GO" id="GO:0046872">
    <property type="term" value="F:metal ion binding"/>
    <property type="evidence" value="ECO:0007669"/>
    <property type="project" value="UniProtKB-KW"/>
</dbReference>
<dbReference type="AlphaFoldDB" id="A0A179DCI9"/>
<comment type="catalytic activity">
    <reaction evidence="20">
        <text>(6R)-5,10-methylenetetrahydrofolyl-(gamma-L-Glu)(n) + L-glutamate + ATP = (6R)-5,10-methylenetetrahydrofolyl-(gamma-L-Glu)(n+1) + ADP + phosphate + H(+)</text>
        <dbReference type="Rhea" id="RHEA:51912"/>
        <dbReference type="Rhea" id="RHEA-COMP:13257"/>
        <dbReference type="Rhea" id="RHEA-COMP:13258"/>
        <dbReference type="ChEBI" id="CHEBI:15378"/>
        <dbReference type="ChEBI" id="CHEBI:29985"/>
        <dbReference type="ChEBI" id="CHEBI:30616"/>
        <dbReference type="ChEBI" id="CHEBI:43474"/>
        <dbReference type="ChEBI" id="CHEBI:136572"/>
        <dbReference type="ChEBI" id="CHEBI:456216"/>
        <dbReference type="EC" id="6.3.2.17"/>
    </reaction>
</comment>
<comment type="function">
    <text evidence="2">Functions in two distinct reactions of the de novo folate biosynthetic pathway. Catalyzes the addition of a glutamate residue to dihydropteroate (7,8-dihydropteroate or H2Pte) to form dihydrofolate (7,8-dihydrofolate monoglutamate or H2Pte-Glu). Also catalyzes successive additions of L-glutamate to tetrahydrofolate or 10-formyltetrahydrofolate or 5,10-methylenetetrahydrofolate, leading to folylpolyglutamate derivatives.</text>
</comment>